<dbReference type="GO" id="GO:0046872">
    <property type="term" value="F:metal ion binding"/>
    <property type="evidence" value="ECO:0007669"/>
    <property type="project" value="UniProtKB-UniRule"/>
</dbReference>
<dbReference type="InterPro" id="IPR017438">
    <property type="entry name" value="ATP-NAD_kinase_N"/>
</dbReference>
<dbReference type="OrthoDB" id="9774737at2"/>
<name>A0A326UCV7_THEHA</name>
<keyword evidence="6" id="KW-0547">Nucleotide-binding</keyword>
<feature type="binding site" evidence="6">
    <location>
        <position position="193"/>
    </location>
    <ligand>
        <name>NAD(+)</name>
        <dbReference type="ChEBI" id="CHEBI:57540"/>
    </ligand>
</feature>
<feature type="binding site" evidence="6">
    <location>
        <position position="263"/>
    </location>
    <ligand>
        <name>NAD(+)</name>
        <dbReference type="ChEBI" id="CHEBI:57540"/>
    </ligand>
</feature>
<evidence type="ECO:0000256" key="5">
    <source>
        <dbReference type="ARBA" id="ARBA00047925"/>
    </source>
</evidence>
<evidence type="ECO:0000256" key="6">
    <source>
        <dbReference type="HAMAP-Rule" id="MF_00361"/>
    </source>
</evidence>
<dbReference type="InterPro" id="IPR017437">
    <property type="entry name" value="ATP-NAD_kinase_PpnK-typ_C"/>
</dbReference>
<dbReference type="Pfam" id="PF20143">
    <property type="entry name" value="NAD_kinase_C"/>
    <property type="match status" value="1"/>
</dbReference>
<gene>
    <name evidence="6" type="primary">nadK</name>
    <name evidence="7" type="ORF">EI42_00511</name>
</gene>
<keyword evidence="6" id="KW-0963">Cytoplasm</keyword>
<feature type="binding site" evidence="6">
    <location>
        <begin position="163"/>
        <end position="164"/>
    </location>
    <ligand>
        <name>NAD(+)</name>
        <dbReference type="ChEBI" id="CHEBI:57540"/>
    </ligand>
</feature>
<evidence type="ECO:0000256" key="2">
    <source>
        <dbReference type="ARBA" id="ARBA00022777"/>
    </source>
</evidence>
<feature type="binding site" evidence="6">
    <location>
        <begin position="88"/>
        <end position="89"/>
    </location>
    <ligand>
        <name>NAD(+)</name>
        <dbReference type="ChEBI" id="CHEBI:57540"/>
    </ligand>
</feature>
<dbReference type="EC" id="2.7.1.23" evidence="6"/>
<feature type="binding site" evidence="6">
    <location>
        <position position="93"/>
    </location>
    <ligand>
        <name>NAD(+)</name>
        <dbReference type="ChEBI" id="CHEBI:57540"/>
    </ligand>
</feature>
<dbReference type="Gene3D" id="3.40.50.10330">
    <property type="entry name" value="Probable inorganic polyphosphate/atp-NAD kinase, domain 1"/>
    <property type="match status" value="1"/>
</dbReference>
<dbReference type="AlphaFoldDB" id="A0A326UCV7"/>
<comment type="subcellular location">
    <subcellularLocation>
        <location evidence="6">Cytoplasm</location>
    </subcellularLocation>
</comment>
<comment type="catalytic activity">
    <reaction evidence="5 6">
        <text>NAD(+) + ATP = ADP + NADP(+) + H(+)</text>
        <dbReference type="Rhea" id="RHEA:18629"/>
        <dbReference type="ChEBI" id="CHEBI:15378"/>
        <dbReference type="ChEBI" id="CHEBI:30616"/>
        <dbReference type="ChEBI" id="CHEBI:57540"/>
        <dbReference type="ChEBI" id="CHEBI:58349"/>
        <dbReference type="ChEBI" id="CHEBI:456216"/>
        <dbReference type="EC" id="2.7.1.23"/>
    </reaction>
</comment>
<keyword evidence="8" id="KW-1185">Reference proteome</keyword>
<dbReference type="InterPro" id="IPR002504">
    <property type="entry name" value="NADK"/>
</dbReference>
<dbReference type="GO" id="GO:0005524">
    <property type="term" value="F:ATP binding"/>
    <property type="evidence" value="ECO:0007669"/>
    <property type="project" value="UniProtKB-KW"/>
</dbReference>
<keyword evidence="6" id="KW-0067">ATP-binding</keyword>
<evidence type="ECO:0000313" key="8">
    <source>
        <dbReference type="Proteomes" id="UP000248806"/>
    </source>
</evidence>
<dbReference type="GO" id="GO:0051287">
    <property type="term" value="F:NAD binding"/>
    <property type="evidence" value="ECO:0007669"/>
    <property type="project" value="UniProtKB-ARBA"/>
</dbReference>
<dbReference type="Gene3D" id="2.60.200.30">
    <property type="entry name" value="Probable inorganic polyphosphate/atp-NAD kinase, domain 2"/>
    <property type="match status" value="1"/>
</dbReference>
<dbReference type="RefSeq" id="WP_111318496.1">
    <property type="nucleotide sequence ID" value="NZ_BIFX01000001.1"/>
</dbReference>
<feature type="binding site" evidence="6">
    <location>
        <position position="174"/>
    </location>
    <ligand>
        <name>NAD(+)</name>
        <dbReference type="ChEBI" id="CHEBI:57540"/>
    </ligand>
</feature>
<dbReference type="GO" id="GO:0005737">
    <property type="term" value="C:cytoplasm"/>
    <property type="evidence" value="ECO:0007669"/>
    <property type="project" value="UniProtKB-SubCell"/>
</dbReference>
<dbReference type="EMBL" id="QKUF01000001">
    <property type="protein sequence ID" value="PZW36337.1"/>
    <property type="molecule type" value="Genomic_DNA"/>
</dbReference>
<dbReference type="SUPFAM" id="SSF111331">
    <property type="entry name" value="NAD kinase/diacylglycerol kinase-like"/>
    <property type="match status" value="1"/>
</dbReference>
<dbReference type="HAMAP" id="MF_00361">
    <property type="entry name" value="NAD_kinase"/>
    <property type="match status" value="1"/>
</dbReference>
<evidence type="ECO:0000256" key="3">
    <source>
        <dbReference type="ARBA" id="ARBA00022857"/>
    </source>
</evidence>
<evidence type="ECO:0000313" key="7">
    <source>
        <dbReference type="EMBL" id="PZW36337.1"/>
    </source>
</evidence>
<keyword evidence="2 6" id="KW-0418">Kinase</keyword>
<keyword evidence="4 6" id="KW-0520">NAD</keyword>
<comment type="caution">
    <text evidence="7">The sequence shown here is derived from an EMBL/GenBank/DDBJ whole genome shotgun (WGS) entry which is preliminary data.</text>
</comment>
<comment type="cofactor">
    <cofactor evidence="6">
        <name>a divalent metal cation</name>
        <dbReference type="ChEBI" id="CHEBI:60240"/>
    </cofactor>
</comment>
<organism evidence="7 8">
    <name type="scientific">Thermosporothrix hazakensis</name>
    <dbReference type="NCBI Taxonomy" id="644383"/>
    <lineage>
        <taxon>Bacteria</taxon>
        <taxon>Bacillati</taxon>
        <taxon>Chloroflexota</taxon>
        <taxon>Ktedonobacteria</taxon>
        <taxon>Ktedonobacterales</taxon>
        <taxon>Thermosporotrichaceae</taxon>
        <taxon>Thermosporothrix</taxon>
    </lineage>
</organism>
<dbReference type="Pfam" id="PF01513">
    <property type="entry name" value="NAD_kinase"/>
    <property type="match status" value="1"/>
</dbReference>
<feature type="binding site" evidence="6">
    <location>
        <position position="228"/>
    </location>
    <ligand>
        <name>NAD(+)</name>
        <dbReference type="ChEBI" id="CHEBI:57540"/>
    </ligand>
</feature>
<dbReference type="PANTHER" id="PTHR20275:SF0">
    <property type="entry name" value="NAD KINASE"/>
    <property type="match status" value="1"/>
</dbReference>
<dbReference type="GO" id="GO:0019674">
    <property type="term" value="P:NAD+ metabolic process"/>
    <property type="evidence" value="ECO:0007669"/>
    <property type="project" value="InterPro"/>
</dbReference>
<dbReference type="PANTHER" id="PTHR20275">
    <property type="entry name" value="NAD KINASE"/>
    <property type="match status" value="1"/>
</dbReference>
<comment type="function">
    <text evidence="6">Involved in the regulation of the intracellular balance of NAD and NADP, and is a key enzyme in the biosynthesis of NADP. Catalyzes specifically the phosphorylation on 2'-hydroxyl of the adenosine moiety of NAD to yield NADP.</text>
</comment>
<dbReference type="GO" id="GO:0006741">
    <property type="term" value="P:NADP+ biosynthetic process"/>
    <property type="evidence" value="ECO:0007669"/>
    <property type="project" value="UniProtKB-UniRule"/>
</dbReference>
<keyword evidence="1 6" id="KW-0808">Transferase</keyword>
<comment type="caution">
    <text evidence="6">Lacks conserved residue(s) required for the propagation of feature annotation.</text>
</comment>
<accession>A0A326UCV7</accession>
<evidence type="ECO:0000256" key="4">
    <source>
        <dbReference type="ARBA" id="ARBA00023027"/>
    </source>
</evidence>
<dbReference type="Proteomes" id="UP000248806">
    <property type="component" value="Unassembled WGS sequence"/>
</dbReference>
<sequence>MTYHYRGLITLGRLLQVALSCHWETVVKTIAICYQGRKQETASYANQLAPFLQKQGYRVRIFGLHTEERHDPEISLQGCDIALVLGGDGTIVHAARLCCDLDIPIVAINFGRVGFLTELEPHEVLTHLHHYLEQDSSVWVDERAMLHATLTQDNTSEEFLALNDVVVARGTWPRGVRVQVWVDNHYYNTTYADGMIISTATGSTAYNMAAGGPLLHPQVQSSILTPIAPHLASNRSLILQPGACVKLRIYTGSQNGVFSADGQINREIKDGALVSVQKSPYVTKFLRRRPPTYFYQIITAKLKNDGLQPIESLAVDTDIAEATEHNHVT</sequence>
<protein>
    <recommendedName>
        <fullName evidence="6">NAD kinase</fullName>
        <ecNumber evidence="6">2.7.1.23</ecNumber>
    </recommendedName>
    <alternativeName>
        <fullName evidence="6">ATP-dependent NAD kinase</fullName>
    </alternativeName>
</protein>
<comment type="similarity">
    <text evidence="6">Belongs to the NAD kinase family.</text>
</comment>
<keyword evidence="3 6" id="KW-0521">NADP</keyword>
<feature type="active site" description="Proton acceptor" evidence="6">
    <location>
        <position position="88"/>
    </location>
</feature>
<dbReference type="InterPro" id="IPR016064">
    <property type="entry name" value="NAD/diacylglycerol_kinase_sf"/>
</dbReference>
<dbReference type="GO" id="GO:0003951">
    <property type="term" value="F:NAD+ kinase activity"/>
    <property type="evidence" value="ECO:0007669"/>
    <property type="project" value="UniProtKB-UniRule"/>
</dbReference>
<reference evidence="7 8" key="1">
    <citation type="submission" date="2018-06" db="EMBL/GenBank/DDBJ databases">
        <title>Genomic Encyclopedia of Archaeal and Bacterial Type Strains, Phase II (KMG-II): from individual species to whole genera.</title>
        <authorList>
            <person name="Goeker M."/>
        </authorList>
    </citation>
    <scope>NUCLEOTIDE SEQUENCE [LARGE SCALE GENOMIC DNA]</scope>
    <source>
        <strain evidence="7 8">ATCC BAA-1881</strain>
    </source>
</reference>
<proteinExistence type="inferred from homology"/>
<evidence type="ECO:0000256" key="1">
    <source>
        <dbReference type="ARBA" id="ARBA00022679"/>
    </source>
</evidence>